<accession>A0ACC0BSY4</accession>
<protein>
    <submittedName>
        <fullName evidence="1">Uncharacterized protein</fullName>
    </submittedName>
</protein>
<dbReference type="Proteomes" id="UP001060085">
    <property type="component" value="Linkage Group LG02"/>
</dbReference>
<name>A0ACC0BSY4_CATRO</name>
<sequence>MRKPNGELSFRFLIISGWLVISAGSTPLERSTYIIHMDKSLMPKAFTSDNHWYSSTIDSLEVVSSLTASDHSPQYSSPQLLYSYNHVIRGFSAFLSEAELKQIKKSPAFVSAYKDKKVVVDTTHTVDWLSLNPSTGLWPASKFGKDVIIGVIDSGVWPESKSFRDDGLPPLPAKWKEIYFNKALIDRQPGIKITMNSPRDIYGHGTHTASTAAGNYVENVFFFGYAKGTTKGLLGQKEVIPQMLLPETSAAMQKGILLSASAGNDGPTHGNLKNDIPWALTVAASTTYRSFAGTLTLGNGLTIVGWAMFPANALLENFPLFYNETLALCDDFEMLSRSPYAIIICDDTGRVLDQLEYVARSNVVGAIFMSDDPVIFERGGVPWPGVVISQKEAPAGIKFQQTIIGKKPAPTVALYSSRGPSRNCPGILIPDVMAPGTLVLAAYIPSRPAAMIGGTIQLSSDFNVLSGTSMACPHAAGVAPMLKAVHPEWSPAAIRSAIMTTAYRLDNTDSPIRDNGNQLRMASPLDMGAGLIDPNRALDPGLIYDATSQDYINLLCAMNYTRRQILTFTMSKHYNCSNPSNDLNYPVFVGIYENKTSAIVQTFKRIVTNVGDKAATYKATVTAPKGTVVKVSLDKLVFRKKYERQSFFLTIRYTSREDGTVQFGWLTWMQDNGRHSVRSPIVISPLMINI</sequence>
<evidence type="ECO:0000313" key="1">
    <source>
        <dbReference type="EMBL" id="KAI5675692.1"/>
    </source>
</evidence>
<organism evidence="1 2">
    <name type="scientific">Catharanthus roseus</name>
    <name type="common">Madagascar periwinkle</name>
    <name type="synonym">Vinca rosea</name>
    <dbReference type="NCBI Taxonomy" id="4058"/>
    <lineage>
        <taxon>Eukaryota</taxon>
        <taxon>Viridiplantae</taxon>
        <taxon>Streptophyta</taxon>
        <taxon>Embryophyta</taxon>
        <taxon>Tracheophyta</taxon>
        <taxon>Spermatophyta</taxon>
        <taxon>Magnoliopsida</taxon>
        <taxon>eudicotyledons</taxon>
        <taxon>Gunneridae</taxon>
        <taxon>Pentapetalae</taxon>
        <taxon>asterids</taxon>
        <taxon>lamiids</taxon>
        <taxon>Gentianales</taxon>
        <taxon>Apocynaceae</taxon>
        <taxon>Rauvolfioideae</taxon>
        <taxon>Vinceae</taxon>
        <taxon>Catharanthinae</taxon>
        <taxon>Catharanthus</taxon>
    </lineage>
</organism>
<proteinExistence type="predicted"/>
<dbReference type="EMBL" id="CM044702">
    <property type="protein sequence ID" value="KAI5675692.1"/>
    <property type="molecule type" value="Genomic_DNA"/>
</dbReference>
<evidence type="ECO:0000313" key="2">
    <source>
        <dbReference type="Proteomes" id="UP001060085"/>
    </source>
</evidence>
<keyword evidence="2" id="KW-1185">Reference proteome</keyword>
<reference evidence="2" key="1">
    <citation type="journal article" date="2023" name="Nat. Plants">
        <title>Single-cell RNA sequencing provides a high-resolution roadmap for understanding the multicellular compartmentation of specialized metabolism.</title>
        <authorList>
            <person name="Sun S."/>
            <person name="Shen X."/>
            <person name="Li Y."/>
            <person name="Li Y."/>
            <person name="Wang S."/>
            <person name="Li R."/>
            <person name="Zhang H."/>
            <person name="Shen G."/>
            <person name="Guo B."/>
            <person name="Wei J."/>
            <person name="Xu J."/>
            <person name="St-Pierre B."/>
            <person name="Chen S."/>
            <person name="Sun C."/>
        </authorList>
    </citation>
    <scope>NUCLEOTIDE SEQUENCE [LARGE SCALE GENOMIC DNA]</scope>
</reference>
<gene>
    <name evidence="1" type="ORF">M9H77_06642</name>
</gene>
<comment type="caution">
    <text evidence="1">The sequence shown here is derived from an EMBL/GenBank/DDBJ whole genome shotgun (WGS) entry which is preliminary data.</text>
</comment>